<feature type="domain" description="Leucine-rich repeat-containing N-terminal plant-type" evidence="10">
    <location>
        <begin position="29"/>
        <end position="68"/>
    </location>
</feature>
<sequence>MKSCSSGLFIFATVIFLRCLRSTGAASCHPDDEAGLLAFNSGITRDPSGLLSSWKKGSDCCSWKGVTCISDRVALLELDGRSDAGETFLSGTISPSLAKLQHLSEIYLNNLRKIKGSFPQFLFQLPKLKYVSIQNNRLSGPLPTNIGLLSQLVHFDLQENQFTGPIPITISNLTRLTRLNLGSNRFSGTIPNIFKSVNKLQYLDLSGNGFSGKLPLSIASLARTLWGLNVGQNNLSGMIPDYLSRFEGLSLLDLSKNRYSGVVPKSFANLTPQSFSQSSNWSIPYLGPKCGIKMSLDDWKPTALNFYDVIDLSENEISGSPAWFLNQTMFLLEFRASGNKLLFDMGKLTFAKRMTTLDLSRNLIFGTVPATVAGLEKLNLSHNHLCGKLPATKFPASAYAGNDCLCGSPLSPCKA</sequence>
<dbReference type="FunFam" id="3.80.10.10:FF:000400">
    <property type="entry name" value="Nuclear pore complex protein NUP107"/>
    <property type="match status" value="1"/>
</dbReference>
<dbReference type="EMBL" id="JAEFBJ010000006">
    <property type="protein sequence ID" value="KAG7599125.1"/>
    <property type="molecule type" value="Genomic_DNA"/>
</dbReference>
<evidence type="ECO:0000256" key="2">
    <source>
        <dbReference type="ARBA" id="ARBA00004196"/>
    </source>
</evidence>
<keyword evidence="5" id="KW-0677">Repeat</keyword>
<dbReference type="InterPro" id="IPR001611">
    <property type="entry name" value="Leu-rich_rpt"/>
</dbReference>
<evidence type="ECO:0000256" key="3">
    <source>
        <dbReference type="ARBA" id="ARBA00022614"/>
    </source>
</evidence>
<evidence type="ECO:0000256" key="4">
    <source>
        <dbReference type="ARBA" id="ARBA00022729"/>
    </source>
</evidence>
<evidence type="ECO:0000313" key="11">
    <source>
        <dbReference type="EMBL" id="KAG7599125.1"/>
    </source>
</evidence>
<keyword evidence="7" id="KW-0675">Receptor</keyword>
<feature type="signal peptide" evidence="9">
    <location>
        <begin position="1"/>
        <end position="25"/>
    </location>
</feature>
<evidence type="ECO:0000256" key="7">
    <source>
        <dbReference type="ARBA" id="ARBA00023170"/>
    </source>
</evidence>
<gene>
    <name evidence="11" type="ORF">ISN44_As06g033210</name>
</gene>
<keyword evidence="12" id="KW-1185">Reference proteome</keyword>
<proteinExistence type="inferred from homology"/>
<name>A0A8T2CI73_ARASU</name>
<evidence type="ECO:0000256" key="5">
    <source>
        <dbReference type="ARBA" id="ARBA00022737"/>
    </source>
</evidence>
<dbReference type="OrthoDB" id="676979at2759"/>
<feature type="chain" id="PRO_5035943140" evidence="9">
    <location>
        <begin position="26"/>
        <end position="415"/>
    </location>
</feature>
<dbReference type="Pfam" id="PF08263">
    <property type="entry name" value="LRRNT_2"/>
    <property type="match status" value="1"/>
</dbReference>
<accession>A0A8T2CI73</accession>
<dbReference type="PANTHER" id="PTHR48059">
    <property type="entry name" value="POLYGALACTURONASE INHIBITOR 1"/>
    <property type="match status" value="1"/>
</dbReference>
<organism evidence="11 12">
    <name type="scientific">Arabidopsis suecica</name>
    <name type="common">Swedish thale-cress</name>
    <name type="synonym">Cardaminopsis suecica</name>
    <dbReference type="NCBI Taxonomy" id="45249"/>
    <lineage>
        <taxon>Eukaryota</taxon>
        <taxon>Viridiplantae</taxon>
        <taxon>Streptophyta</taxon>
        <taxon>Embryophyta</taxon>
        <taxon>Tracheophyta</taxon>
        <taxon>Spermatophyta</taxon>
        <taxon>Magnoliopsida</taxon>
        <taxon>eudicotyledons</taxon>
        <taxon>Gunneridae</taxon>
        <taxon>Pentapetalae</taxon>
        <taxon>rosids</taxon>
        <taxon>malvids</taxon>
        <taxon>Brassicales</taxon>
        <taxon>Brassicaceae</taxon>
        <taxon>Camelineae</taxon>
        <taxon>Arabidopsis</taxon>
    </lineage>
</organism>
<comment type="similarity">
    <text evidence="8">Belongs to the polygalacturonase-inhibiting protein family.</text>
</comment>
<reference evidence="11 12" key="1">
    <citation type="submission" date="2020-12" db="EMBL/GenBank/DDBJ databases">
        <title>Concerted genomic and epigenomic changes stabilize Arabidopsis allopolyploids.</title>
        <authorList>
            <person name="Chen Z."/>
        </authorList>
    </citation>
    <scope>NUCLEOTIDE SEQUENCE [LARGE SCALE GENOMIC DNA]</scope>
    <source>
        <strain evidence="11">As9502</strain>
        <tissue evidence="11">Leaf</tissue>
    </source>
</reference>
<comment type="caution">
    <text evidence="11">The sequence shown here is derived from an EMBL/GenBank/DDBJ whole genome shotgun (WGS) entry which is preliminary data.</text>
</comment>
<dbReference type="InterPro" id="IPR013210">
    <property type="entry name" value="LRR_N_plant-typ"/>
</dbReference>
<dbReference type="Proteomes" id="UP000694251">
    <property type="component" value="Chromosome 6"/>
</dbReference>
<dbReference type="PANTHER" id="PTHR48059:SF19">
    <property type="entry name" value="RECEPTOR-LIKE PROTEIN KINASE 5"/>
    <property type="match status" value="1"/>
</dbReference>
<comment type="subcellular location">
    <subcellularLocation>
        <location evidence="2">Cell envelope</location>
    </subcellularLocation>
    <subcellularLocation>
        <location evidence="1">Membrane</location>
        <topology evidence="1">Single-pass membrane protein</topology>
    </subcellularLocation>
</comment>
<evidence type="ECO:0000256" key="8">
    <source>
        <dbReference type="ARBA" id="ARBA00038043"/>
    </source>
</evidence>
<dbReference type="AlphaFoldDB" id="A0A8T2CI73"/>
<evidence type="ECO:0000256" key="9">
    <source>
        <dbReference type="SAM" id="SignalP"/>
    </source>
</evidence>
<dbReference type="InterPro" id="IPR051848">
    <property type="entry name" value="PGIP"/>
</dbReference>
<keyword evidence="6" id="KW-0472">Membrane</keyword>
<protein>
    <submittedName>
        <fullName evidence="11">Leucine-rich repeat-containing N-terminal plant-type</fullName>
    </submittedName>
</protein>
<evidence type="ECO:0000313" key="12">
    <source>
        <dbReference type="Proteomes" id="UP000694251"/>
    </source>
</evidence>
<evidence type="ECO:0000256" key="1">
    <source>
        <dbReference type="ARBA" id="ARBA00004167"/>
    </source>
</evidence>
<dbReference type="Pfam" id="PF00560">
    <property type="entry name" value="LRR_1"/>
    <property type="match status" value="3"/>
</dbReference>
<evidence type="ECO:0000259" key="10">
    <source>
        <dbReference type="Pfam" id="PF08263"/>
    </source>
</evidence>
<keyword evidence="4 9" id="KW-0732">Signal</keyword>
<dbReference type="GO" id="GO:0016020">
    <property type="term" value="C:membrane"/>
    <property type="evidence" value="ECO:0007669"/>
    <property type="project" value="UniProtKB-SubCell"/>
</dbReference>
<evidence type="ECO:0000256" key="6">
    <source>
        <dbReference type="ARBA" id="ARBA00023136"/>
    </source>
</evidence>
<dbReference type="Pfam" id="PF13855">
    <property type="entry name" value="LRR_8"/>
    <property type="match status" value="1"/>
</dbReference>
<keyword evidence="3" id="KW-0433">Leucine-rich repeat</keyword>